<reference evidence="1 2" key="1">
    <citation type="submission" date="2015-11" db="EMBL/GenBank/DDBJ databases">
        <title>Genomic analysis of 38 Legionella species identifies large and diverse effector repertoires.</title>
        <authorList>
            <person name="Burstein D."/>
            <person name="Amaro F."/>
            <person name="Zusman T."/>
            <person name="Lifshitz Z."/>
            <person name="Cohen O."/>
            <person name="Gilbert J.A."/>
            <person name="Pupko T."/>
            <person name="Shuman H.A."/>
            <person name="Segal G."/>
        </authorList>
    </citation>
    <scope>NUCLEOTIDE SEQUENCE [LARGE SCALE GENOMIC DNA]</scope>
    <source>
        <strain evidence="1 2">SC-63-C7</strain>
    </source>
</reference>
<dbReference type="EMBL" id="LNYU01000054">
    <property type="protein sequence ID" value="KTD59311.1"/>
    <property type="molecule type" value="Genomic_DNA"/>
</dbReference>
<dbReference type="AlphaFoldDB" id="A0A0W0YRI5"/>
<dbReference type="Proteomes" id="UP000054703">
    <property type="component" value="Unassembled WGS sequence"/>
</dbReference>
<comment type="caution">
    <text evidence="1">The sequence shown here is derived from an EMBL/GenBank/DDBJ whole genome shotgun (WGS) entry which is preliminary data.</text>
</comment>
<sequence>MQEKNINTIDKNVLSKEWCIAKSSEYKQYLANFKCDVDSNIQSLTLLHNP</sequence>
<protein>
    <submittedName>
        <fullName evidence="1">Uncharacterized protein</fullName>
    </submittedName>
</protein>
<dbReference type="STRING" id="45074.Lsan_2215"/>
<dbReference type="PATRIC" id="fig|45074.5.peg.2371"/>
<evidence type="ECO:0000313" key="1">
    <source>
        <dbReference type="EMBL" id="KTD59311.1"/>
    </source>
</evidence>
<gene>
    <name evidence="1" type="ORF">Lsan_2215</name>
</gene>
<organism evidence="1 2">
    <name type="scientific">Legionella santicrucis</name>
    <dbReference type="NCBI Taxonomy" id="45074"/>
    <lineage>
        <taxon>Bacteria</taxon>
        <taxon>Pseudomonadati</taxon>
        <taxon>Pseudomonadota</taxon>
        <taxon>Gammaproteobacteria</taxon>
        <taxon>Legionellales</taxon>
        <taxon>Legionellaceae</taxon>
        <taxon>Legionella</taxon>
    </lineage>
</organism>
<name>A0A0W0YRI5_9GAMM</name>
<evidence type="ECO:0000313" key="2">
    <source>
        <dbReference type="Proteomes" id="UP000054703"/>
    </source>
</evidence>
<proteinExistence type="predicted"/>
<accession>A0A0W0YRI5</accession>
<keyword evidence="2" id="KW-1185">Reference proteome</keyword>